<keyword evidence="12 14" id="KW-0961">Cell wall biogenesis/degradation</keyword>
<evidence type="ECO:0000259" key="16">
    <source>
        <dbReference type="Pfam" id="PF02875"/>
    </source>
</evidence>
<evidence type="ECO:0000259" key="17">
    <source>
        <dbReference type="Pfam" id="PF08245"/>
    </source>
</evidence>
<dbReference type="Pfam" id="PF08245">
    <property type="entry name" value="Mur_ligase_M"/>
    <property type="match status" value="1"/>
</dbReference>
<accession>A0A9D1LDB1</accession>
<reference evidence="18" key="2">
    <citation type="journal article" date="2021" name="PeerJ">
        <title>Extensive microbial diversity within the chicken gut microbiome revealed by metagenomics and culture.</title>
        <authorList>
            <person name="Gilroy R."/>
            <person name="Ravi A."/>
            <person name="Getino M."/>
            <person name="Pursley I."/>
            <person name="Horton D.L."/>
            <person name="Alikhan N.F."/>
            <person name="Baker D."/>
            <person name="Gharbi K."/>
            <person name="Hall N."/>
            <person name="Watson M."/>
            <person name="Adriaenssens E.M."/>
            <person name="Foster-Nyarko E."/>
            <person name="Jarju S."/>
            <person name="Secka A."/>
            <person name="Antonio M."/>
            <person name="Oren A."/>
            <person name="Chaudhuri R.R."/>
            <person name="La Ragione R."/>
            <person name="Hildebrand F."/>
            <person name="Pallen M.J."/>
        </authorList>
    </citation>
    <scope>NUCLEOTIDE SEQUENCE</scope>
    <source>
        <strain evidence="18">ChiGjej1B1-19959</strain>
    </source>
</reference>
<feature type="binding site" evidence="14">
    <location>
        <begin position="119"/>
        <end position="125"/>
    </location>
    <ligand>
        <name>ATP</name>
        <dbReference type="ChEBI" id="CHEBI:30616"/>
    </ligand>
</feature>
<evidence type="ECO:0000256" key="12">
    <source>
        <dbReference type="ARBA" id="ARBA00023316"/>
    </source>
</evidence>
<evidence type="ECO:0000256" key="3">
    <source>
        <dbReference type="ARBA" id="ARBA00012211"/>
    </source>
</evidence>
<evidence type="ECO:0000256" key="4">
    <source>
        <dbReference type="ARBA" id="ARBA00022490"/>
    </source>
</evidence>
<dbReference type="EC" id="6.3.2.8" evidence="3 14"/>
<comment type="caution">
    <text evidence="18">The sequence shown here is derived from an EMBL/GenBank/DDBJ whole genome shotgun (WGS) entry which is preliminary data.</text>
</comment>
<dbReference type="PANTHER" id="PTHR43445">
    <property type="entry name" value="UDP-N-ACETYLMURAMATE--L-ALANINE LIGASE-RELATED"/>
    <property type="match status" value="1"/>
</dbReference>
<gene>
    <name evidence="14 18" type="primary">murC</name>
    <name evidence="18" type="ORF">IAC53_02615</name>
</gene>
<dbReference type="InterPro" id="IPR050061">
    <property type="entry name" value="MurCDEF_pg_biosynth"/>
</dbReference>
<dbReference type="InterPro" id="IPR013221">
    <property type="entry name" value="Mur_ligase_cen"/>
</dbReference>
<keyword evidence="8 14" id="KW-0067">ATP-binding</keyword>
<dbReference type="Gene3D" id="3.40.1190.10">
    <property type="entry name" value="Mur-like, catalytic domain"/>
    <property type="match status" value="1"/>
</dbReference>
<comment type="pathway">
    <text evidence="2 14">Cell wall biogenesis; peptidoglycan biosynthesis.</text>
</comment>
<comment type="similarity">
    <text evidence="14">Belongs to the MurCDEF family.</text>
</comment>
<dbReference type="GO" id="GO:0005737">
    <property type="term" value="C:cytoplasm"/>
    <property type="evidence" value="ECO:0007669"/>
    <property type="project" value="UniProtKB-SubCell"/>
</dbReference>
<dbReference type="SUPFAM" id="SSF51984">
    <property type="entry name" value="MurCD N-terminal domain"/>
    <property type="match status" value="1"/>
</dbReference>
<dbReference type="InterPro" id="IPR004101">
    <property type="entry name" value="Mur_ligase_C"/>
</dbReference>
<dbReference type="Proteomes" id="UP000824071">
    <property type="component" value="Unassembled WGS sequence"/>
</dbReference>
<comment type="subcellular location">
    <subcellularLocation>
        <location evidence="1 14">Cytoplasm</location>
    </subcellularLocation>
</comment>
<evidence type="ECO:0000256" key="13">
    <source>
        <dbReference type="ARBA" id="ARBA00047833"/>
    </source>
</evidence>
<dbReference type="Gene3D" id="3.90.190.20">
    <property type="entry name" value="Mur ligase, C-terminal domain"/>
    <property type="match status" value="1"/>
</dbReference>
<dbReference type="PANTHER" id="PTHR43445:SF3">
    <property type="entry name" value="UDP-N-ACETYLMURAMATE--L-ALANINE LIGASE"/>
    <property type="match status" value="1"/>
</dbReference>
<evidence type="ECO:0000259" key="15">
    <source>
        <dbReference type="Pfam" id="PF01225"/>
    </source>
</evidence>
<organism evidence="18 19">
    <name type="scientific">Candidatus Fimenecus excrementigallinarum</name>
    <dbReference type="NCBI Taxonomy" id="2840816"/>
    <lineage>
        <taxon>Bacteria</taxon>
        <taxon>Bacillati</taxon>
        <taxon>Bacillota</taxon>
        <taxon>Clostridia</taxon>
        <taxon>Candidatus Fimenecus</taxon>
    </lineage>
</organism>
<dbReference type="SUPFAM" id="SSF53623">
    <property type="entry name" value="MurD-like peptide ligases, catalytic domain"/>
    <property type="match status" value="1"/>
</dbReference>
<comment type="function">
    <text evidence="14">Cell wall formation.</text>
</comment>
<dbReference type="InterPro" id="IPR036565">
    <property type="entry name" value="Mur-like_cat_sf"/>
</dbReference>
<keyword evidence="4 14" id="KW-0963">Cytoplasm</keyword>
<dbReference type="Pfam" id="PF01225">
    <property type="entry name" value="Mur_ligase"/>
    <property type="match status" value="1"/>
</dbReference>
<dbReference type="GO" id="GO:0008763">
    <property type="term" value="F:UDP-N-acetylmuramate-L-alanine ligase activity"/>
    <property type="evidence" value="ECO:0007669"/>
    <property type="project" value="UniProtKB-UniRule"/>
</dbReference>
<dbReference type="GO" id="GO:0071555">
    <property type="term" value="P:cell wall organization"/>
    <property type="evidence" value="ECO:0007669"/>
    <property type="project" value="UniProtKB-KW"/>
</dbReference>
<keyword evidence="6 14" id="KW-0132">Cell division</keyword>
<evidence type="ECO:0000313" key="18">
    <source>
        <dbReference type="EMBL" id="HIU35484.1"/>
    </source>
</evidence>
<evidence type="ECO:0000256" key="8">
    <source>
        <dbReference type="ARBA" id="ARBA00022840"/>
    </source>
</evidence>
<evidence type="ECO:0000256" key="7">
    <source>
        <dbReference type="ARBA" id="ARBA00022741"/>
    </source>
</evidence>
<evidence type="ECO:0000256" key="1">
    <source>
        <dbReference type="ARBA" id="ARBA00004496"/>
    </source>
</evidence>
<dbReference type="Pfam" id="PF02875">
    <property type="entry name" value="Mur_ligase_C"/>
    <property type="match status" value="1"/>
</dbReference>
<evidence type="ECO:0000256" key="14">
    <source>
        <dbReference type="HAMAP-Rule" id="MF_00046"/>
    </source>
</evidence>
<reference evidence="18" key="1">
    <citation type="submission" date="2020-10" db="EMBL/GenBank/DDBJ databases">
        <authorList>
            <person name="Gilroy R."/>
        </authorList>
    </citation>
    <scope>NUCLEOTIDE SEQUENCE</scope>
    <source>
        <strain evidence="18">ChiGjej1B1-19959</strain>
    </source>
</reference>
<feature type="domain" description="Mur ligase C-terminal" evidence="16">
    <location>
        <begin position="318"/>
        <end position="443"/>
    </location>
</feature>
<protein>
    <recommendedName>
        <fullName evidence="3 14">UDP-N-acetylmuramate--L-alanine ligase</fullName>
        <ecNumber evidence="3 14">6.3.2.8</ecNumber>
    </recommendedName>
    <alternativeName>
        <fullName evidence="14">UDP-N-acetylmuramoyl-L-alanine synthetase</fullName>
    </alternativeName>
</protein>
<evidence type="ECO:0000256" key="6">
    <source>
        <dbReference type="ARBA" id="ARBA00022618"/>
    </source>
</evidence>
<keyword evidence="9 14" id="KW-0133">Cell shape</keyword>
<dbReference type="GO" id="GO:0009252">
    <property type="term" value="P:peptidoglycan biosynthetic process"/>
    <property type="evidence" value="ECO:0007669"/>
    <property type="project" value="UniProtKB-UniRule"/>
</dbReference>
<keyword evidence="5 14" id="KW-0436">Ligase</keyword>
<dbReference type="InterPro" id="IPR036615">
    <property type="entry name" value="Mur_ligase_C_dom_sf"/>
</dbReference>
<feature type="domain" description="Mur ligase N-terminal catalytic" evidence="15">
    <location>
        <begin position="13"/>
        <end position="111"/>
    </location>
</feature>
<dbReference type="AlphaFoldDB" id="A0A9D1LDB1"/>
<sequence>MPDIDNLLQSVKRIHFIGIGGSGMCPLAEILHSEGYRLSGSDNNPSDTLDRIKALGIPVAMGQRAENIGDAEMVVYTAALLPDNPELVAAKESGVPTFERAELFGAISRLYKTCIGVCGTHGKTTTTSMLTQMLLEAGLDPSAVIGGKLPKIGANGRVGKSDTFVCEACEFKDTFLHLSPSVAVILNIDEDHMDYFKTMENLIRSFHTFAEMARDAVVYNGDDANTRRALEGVTGKTLVSFGFSETNDWYAENLSVEHGAYDAFDVVHNGAVLGRVTLAVPGRHNVLNALAAFAAAALAGADFAAAKKGLEAFGGAGRRFENLGTYRGITFVDDYAHHPAELRVTLEAAMQMGYRRVWALFQPFTYSRTYMLMDEFAEVLRIPDRCVVTRIMGSRERNTYGVTAEQLAEKIPGCVCVQTFDEAADAILREAGEGDLVLTLGCGDIYKAAKVMMRRLQKEG</sequence>
<comment type="catalytic activity">
    <reaction evidence="13 14">
        <text>UDP-N-acetyl-alpha-D-muramate + L-alanine + ATP = UDP-N-acetyl-alpha-D-muramoyl-L-alanine + ADP + phosphate + H(+)</text>
        <dbReference type="Rhea" id="RHEA:23372"/>
        <dbReference type="ChEBI" id="CHEBI:15378"/>
        <dbReference type="ChEBI" id="CHEBI:30616"/>
        <dbReference type="ChEBI" id="CHEBI:43474"/>
        <dbReference type="ChEBI" id="CHEBI:57972"/>
        <dbReference type="ChEBI" id="CHEBI:70757"/>
        <dbReference type="ChEBI" id="CHEBI:83898"/>
        <dbReference type="ChEBI" id="CHEBI:456216"/>
        <dbReference type="EC" id="6.3.2.8"/>
    </reaction>
</comment>
<proteinExistence type="inferred from homology"/>
<dbReference type="InterPro" id="IPR005758">
    <property type="entry name" value="UDP-N-AcMur_Ala_ligase_MurC"/>
</dbReference>
<keyword evidence="7 14" id="KW-0547">Nucleotide-binding</keyword>
<dbReference type="NCBIfam" id="TIGR01082">
    <property type="entry name" value="murC"/>
    <property type="match status" value="1"/>
</dbReference>
<dbReference type="GO" id="GO:0051301">
    <property type="term" value="P:cell division"/>
    <property type="evidence" value="ECO:0007669"/>
    <property type="project" value="UniProtKB-KW"/>
</dbReference>
<dbReference type="SUPFAM" id="SSF53244">
    <property type="entry name" value="MurD-like peptide ligases, peptide-binding domain"/>
    <property type="match status" value="1"/>
</dbReference>
<keyword evidence="10 14" id="KW-0573">Peptidoglycan synthesis</keyword>
<evidence type="ECO:0000256" key="2">
    <source>
        <dbReference type="ARBA" id="ARBA00004752"/>
    </source>
</evidence>
<evidence type="ECO:0000256" key="11">
    <source>
        <dbReference type="ARBA" id="ARBA00023306"/>
    </source>
</evidence>
<evidence type="ECO:0000256" key="10">
    <source>
        <dbReference type="ARBA" id="ARBA00022984"/>
    </source>
</evidence>
<name>A0A9D1LDB1_9FIRM</name>
<evidence type="ECO:0000313" key="19">
    <source>
        <dbReference type="Proteomes" id="UP000824071"/>
    </source>
</evidence>
<keyword evidence="11 14" id="KW-0131">Cell cycle</keyword>
<evidence type="ECO:0000256" key="5">
    <source>
        <dbReference type="ARBA" id="ARBA00022598"/>
    </source>
</evidence>
<feature type="domain" description="Mur ligase central" evidence="17">
    <location>
        <begin position="117"/>
        <end position="296"/>
    </location>
</feature>
<dbReference type="HAMAP" id="MF_00046">
    <property type="entry name" value="MurC"/>
    <property type="match status" value="1"/>
</dbReference>
<dbReference type="GO" id="GO:0005524">
    <property type="term" value="F:ATP binding"/>
    <property type="evidence" value="ECO:0007669"/>
    <property type="project" value="UniProtKB-UniRule"/>
</dbReference>
<dbReference type="InterPro" id="IPR000713">
    <property type="entry name" value="Mur_ligase_N"/>
</dbReference>
<dbReference type="Gene3D" id="3.40.50.720">
    <property type="entry name" value="NAD(P)-binding Rossmann-like Domain"/>
    <property type="match status" value="1"/>
</dbReference>
<dbReference type="GO" id="GO:0008360">
    <property type="term" value="P:regulation of cell shape"/>
    <property type="evidence" value="ECO:0007669"/>
    <property type="project" value="UniProtKB-KW"/>
</dbReference>
<evidence type="ECO:0000256" key="9">
    <source>
        <dbReference type="ARBA" id="ARBA00022960"/>
    </source>
</evidence>
<dbReference type="EMBL" id="DVMW01000024">
    <property type="protein sequence ID" value="HIU35484.1"/>
    <property type="molecule type" value="Genomic_DNA"/>
</dbReference>